<dbReference type="InterPro" id="IPR050336">
    <property type="entry name" value="Chromosome_partition/occlusion"/>
</dbReference>
<dbReference type="Pfam" id="PF02195">
    <property type="entry name" value="ParB_N"/>
    <property type="match status" value="1"/>
</dbReference>
<dbReference type="InterPro" id="IPR036086">
    <property type="entry name" value="ParB/Sulfiredoxin_sf"/>
</dbReference>
<evidence type="ECO:0000256" key="2">
    <source>
        <dbReference type="ARBA" id="ARBA00022679"/>
    </source>
</evidence>
<dbReference type="InterPro" id="IPR001091">
    <property type="entry name" value="RM_Methyltransferase"/>
</dbReference>
<evidence type="ECO:0000259" key="3">
    <source>
        <dbReference type="SMART" id="SM00470"/>
    </source>
</evidence>
<dbReference type="GO" id="GO:0032259">
    <property type="term" value="P:methylation"/>
    <property type="evidence" value="ECO:0007669"/>
    <property type="project" value="UniProtKB-KW"/>
</dbReference>
<dbReference type="PANTHER" id="PTHR33375">
    <property type="entry name" value="CHROMOSOME-PARTITIONING PROTEIN PARB-RELATED"/>
    <property type="match status" value="1"/>
</dbReference>
<comment type="caution">
    <text evidence="4">The sequence shown here is derived from an EMBL/GenBank/DDBJ whole genome shotgun (WGS) entry which is preliminary data.</text>
</comment>
<dbReference type="PANTHER" id="PTHR33375:SF1">
    <property type="entry name" value="CHROMOSOME-PARTITIONING PROTEIN PARB-RELATED"/>
    <property type="match status" value="1"/>
</dbReference>
<dbReference type="GO" id="GO:0007059">
    <property type="term" value="P:chromosome segregation"/>
    <property type="evidence" value="ECO:0007669"/>
    <property type="project" value="TreeGrafter"/>
</dbReference>
<dbReference type="SMART" id="SM00470">
    <property type="entry name" value="ParB"/>
    <property type="match status" value="1"/>
</dbReference>
<dbReference type="InterPro" id="IPR003115">
    <property type="entry name" value="ParB_N"/>
</dbReference>
<reference evidence="4" key="1">
    <citation type="journal article" date="2015" name="Nature">
        <title>Complex archaea that bridge the gap between prokaryotes and eukaryotes.</title>
        <authorList>
            <person name="Spang A."/>
            <person name="Saw J.H."/>
            <person name="Jorgensen S.L."/>
            <person name="Zaremba-Niedzwiedzka K."/>
            <person name="Martijn J."/>
            <person name="Lind A.E."/>
            <person name="van Eijk R."/>
            <person name="Schleper C."/>
            <person name="Guy L."/>
            <person name="Ettema T.J."/>
        </authorList>
    </citation>
    <scope>NUCLEOTIDE SEQUENCE</scope>
</reference>
<dbReference type="SUPFAM" id="SSF110849">
    <property type="entry name" value="ParB/Sulfiredoxin"/>
    <property type="match status" value="1"/>
</dbReference>
<feature type="domain" description="ParB-like N-terminal" evidence="3">
    <location>
        <begin position="8"/>
        <end position="93"/>
    </location>
</feature>
<dbReference type="Gene3D" id="3.40.50.150">
    <property type="entry name" value="Vaccinia Virus protein VP39"/>
    <property type="match status" value="1"/>
</dbReference>
<dbReference type="EMBL" id="LAZR01011465">
    <property type="protein sequence ID" value="KKM61532.1"/>
    <property type="molecule type" value="Genomic_DNA"/>
</dbReference>
<name>A0A0F9LWU0_9ZZZZ</name>
<proteinExistence type="predicted"/>
<dbReference type="GO" id="GO:0005694">
    <property type="term" value="C:chromosome"/>
    <property type="evidence" value="ECO:0007669"/>
    <property type="project" value="TreeGrafter"/>
</dbReference>
<dbReference type="PRINTS" id="PR00508">
    <property type="entry name" value="S21N4MTFRASE"/>
</dbReference>
<keyword evidence="2" id="KW-0808">Transferase</keyword>
<evidence type="ECO:0000256" key="1">
    <source>
        <dbReference type="ARBA" id="ARBA00022603"/>
    </source>
</evidence>
<dbReference type="GO" id="GO:0008170">
    <property type="term" value="F:N-methyltransferase activity"/>
    <property type="evidence" value="ECO:0007669"/>
    <property type="project" value="InterPro"/>
</dbReference>
<dbReference type="GO" id="GO:0003677">
    <property type="term" value="F:DNA binding"/>
    <property type="evidence" value="ECO:0007669"/>
    <property type="project" value="InterPro"/>
</dbReference>
<dbReference type="AlphaFoldDB" id="A0A0F9LWU0"/>
<dbReference type="InterPro" id="IPR029063">
    <property type="entry name" value="SAM-dependent_MTases_sf"/>
</dbReference>
<keyword evidence="1" id="KW-0489">Methyltransferase</keyword>
<gene>
    <name evidence="4" type="ORF">LCGC14_1530800</name>
</gene>
<sequence>MPTSYEFHKIPVASVKISPTRQRKEVRDVDKLADSISRIGLLHPIIVTRENELVAGERRWRAFQLLKKEVIPVHYLDELNPTEAQLIELEENIRRVDLTWKENCLAVLDYHNLCMEVNDVWNQQLTANSAGLTKDHVGKLIRIANALKSGDSRLEEATNINAANNILKRKQKRAVQTEIAQISFVAEPDKKPEDPEKSDVKVTIKSANFLKWIESYKGRRFNFVHCDFPYGINYDKTGYSGHESYEKYDDSPEIYFELLHSLSDNVEKIFFPSAHLMFWFSMNHYQETFNLLTKAGFLVNPFPLIWHKDRGVIPDALRGPRRVYETAFFASLGDRQVIKSSPNAFYSQVKKEGHISTKPRIMLEHFFQLFVDDLTEILDPTCGSGTALAAAKLLGARRLVGLDLSKDHVETSKLAVQKVRKSQE</sequence>
<dbReference type="Gene3D" id="3.90.1530.10">
    <property type="entry name" value="Conserved hypothetical protein from pyrococcus furiosus pfu- 392566-001, ParB domain"/>
    <property type="match status" value="1"/>
</dbReference>
<dbReference type="SUPFAM" id="SSF53335">
    <property type="entry name" value="S-adenosyl-L-methionine-dependent methyltransferases"/>
    <property type="match status" value="1"/>
</dbReference>
<evidence type="ECO:0000313" key="4">
    <source>
        <dbReference type="EMBL" id="KKM61532.1"/>
    </source>
</evidence>
<accession>A0A0F9LWU0</accession>
<protein>
    <recommendedName>
        <fullName evidence="3">ParB-like N-terminal domain-containing protein</fullName>
    </recommendedName>
</protein>
<organism evidence="4">
    <name type="scientific">marine sediment metagenome</name>
    <dbReference type="NCBI Taxonomy" id="412755"/>
    <lineage>
        <taxon>unclassified sequences</taxon>
        <taxon>metagenomes</taxon>
        <taxon>ecological metagenomes</taxon>
    </lineage>
</organism>
<dbReference type="Pfam" id="PF01555">
    <property type="entry name" value="N6_N4_Mtase"/>
    <property type="match status" value="1"/>
</dbReference>
<dbReference type="InterPro" id="IPR002941">
    <property type="entry name" value="DNA_methylase_N4/N6"/>
</dbReference>